<keyword evidence="5" id="KW-1185">Reference proteome</keyword>
<keyword evidence="1" id="KW-0479">Metal-binding</keyword>
<sequence>MPCPYIFCNPPLSSVSPLKRQREIVASCFHRASSCVRRQQELSVRLARVRDHSSLRSEKIHKSWPRRISSPPKTKQQTRPPDQGKSSATTGKYFFYVHVSRSGKMCRFSMNFCSWCGHFYIHRAPCVIPICTFTGSAPTRFSLQDDCPACMGHPVQPTPPPSPATIAHSRFFTRHDALADQTGTRARRQNLLVNTADHYSQPQQPTYSLYSPMTARPELLRVVLVAELPENSAACPICGGPLSDCTFDPDAWDKSEFPVYLPCDHRHIFGASCVLRWLKDNSTCPVCRCEFNIDRETGGPWETGEERARRIADRPTSEVRIVDEELEFAD</sequence>
<keyword evidence="1" id="KW-0863">Zinc-finger</keyword>
<proteinExistence type="predicted"/>
<gene>
    <name evidence="4" type="ORF">GMDG_08168</name>
</gene>
<feature type="region of interest" description="Disordered" evidence="2">
    <location>
        <begin position="57"/>
        <end position="86"/>
    </location>
</feature>
<reference evidence="5" key="1">
    <citation type="submission" date="2010-09" db="EMBL/GenBank/DDBJ databases">
        <title>The genome sequence of Geomyces destructans 20631-21.</title>
        <authorList>
            <consortium name="The Broad Institute Genome Sequencing Platform"/>
            <person name="Cuomo C.A."/>
            <person name="Blehert D.S."/>
            <person name="Lorch J.M."/>
            <person name="Young S.K."/>
            <person name="Zeng Q."/>
            <person name="Gargeya S."/>
            <person name="Fitzgerald M."/>
            <person name="Haas B."/>
            <person name="Abouelleil A."/>
            <person name="Alvarado L."/>
            <person name="Arachchi H.M."/>
            <person name="Berlin A."/>
            <person name="Brown A."/>
            <person name="Chapman S.B."/>
            <person name="Chen Z."/>
            <person name="Dunbar C."/>
            <person name="Freedman E."/>
            <person name="Gearin G."/>
            <person name="Gellesch M."/>
            <person name="Goldberg J."/>
            <person name="Griggs A."/>
            <person name="Gujja S."/>
            <person name="Heiman D."/>
            <person name="Howarth C."/>
            <person name="Larson L."/>
            <person name="Lui A."/>
            <person name="MacDonald P.J.P."/>
            <person name="Montmayeur A."/>
            <person name="Murphy C."/>
            <person name="Neiman D."/>
            <person name="Pearson M."/>
            <person name="Priest M."/>
            <person name="Roberts A."/>
            <person name="Saif S."/>
            <person name="Shea T."/>
            <person name="Shenoy N."/>
            <person name="Sisk P."/>
            <person name="Stolte C."/>
            <person name="Sykes S."/>
            <person name="Wortman J."/>
            <person name="Nusbaum C."/>
            <person name="Birren B."/>
        </authorList>
    </citation>
    <scope>NUCLEOTIDE SEQUENCE [LARGE SCALE GENOMIC DNA]</scope>
    <source>
        <strain evidence="5">ATCC MYA-4855 / 20631-21</strain>
    </source>
</reference>
<dbReference type="VEuPathDB" id="FungiDB:GMDG_08168"/>
<protein>
    <recommendedName>
        <fullName evidence="3">RING-type domain-containing protein</fullName>
    </recommendedName>
</protein>
<dbReference type="EMBL" id="GL573477">
    <property type="protein sequence ID" value="ELR06877.1"/>
    <property type="molecule type" value="Genomic_DNA"/>
</dbReference>
<dbReference type="SUPFAM" id="SSF57850">
    <property type="entry name" value="RING/U-box"/>
    <property type="match status" value="1"/>
</dbReference>
<dbReference type="InParanoid" id="L8G162"/>
<dbReference type="AlphaFoldDB" id="L8G162"/>
<dbReference type="InterPro" id="IPR013083">
    <property type="entry name" value="Znf_RING/FYVE/PHD"/>
</dbReference>
<organism evidence="4 5">
    <name type="scientific">Pseudogymnoascus destructans (strain ATCC MYA-4855 / 20631-21)</name>
    <name type="common">Bat white-nose syndrome fungus</name>
    <name type="synonym">Geomyces destructans</name>
    <dbReference type="NCBI Taxonomy" id="658429"/>
    <lineage>
        <taxon>Eukaryota</taxon>
        <taxon>Fungi</taxon>
        <taxon>Dikarya</taxon>
        <taxon>Ascomycota</taxon>
        <taxon>Pezizomycotina</taxon>
        <taxon>Leotiomycetes</taxon>
        <taxon>Thelebolales</taxon>
        <taxon>Thelebolaceae</taxon>
        <taxon>Pseudogymnoascus</taxon>
    </lineage>
</organism>
<feature type="compositionally biased region" description="Polar residues" evidence="2">
    <location>
        <begin position="71"/>
        <end position="86"/>
    </location>
</feature>
<evidence type="ECO:0000259" key="3">
    <source>
        <dbReference type="PROSITE" id="PS50089"/>
    </source>
</evidence>
<dbReference type="OrthoDB" id="3434129at2759"/>
<dbReference type="InterPro" id="IPR001841">
    <property type="entry name" value="Znf_RING"/>
</dbReference>
<evidence type="ECO:0000313" key="5">
    <source>
        <dbReference type="Proteomes" id="UP000011064"/>
    </source>
</evidence>
<dbReference type="GO" id="GO:0008270">
    <property type="term" value="F:zinc ion binding"/>
    <property type="evidence" value="ECO:0007669"/>
    <property type="project" value="UniProtKB-KW"/>
</dbReference>
<feature type="domain" description="RING-type" evidence="3">
    <location>
        <begin position="235"/>
        <end position="288"/>
    </location>
</feature>
<dbReference type="Pfam" id="PF13639">
    <property type="entry name" value="zf-RING_2"/>
    <property type="match status" value="1"/>
</dbReference>
<dbReference type="HOGENOM" id="CLU_842312_0_0_1"/>
<name>L8G162_PSED2</name>
<dbReference type="Proteomes" id="UP000011064">
    <property type="component" value="Unassembled WGS sequence"/>
</dbReference>
<dbReference type="PROSITE" id="PS50089">
    <property type="entry name" value="ZF_RING_2"/>
    <property type="match status" value="1"/>
</dbReference>
<evidence type="ECO:0000256" key="2">
    <source>
        <dbReference type="SAM" id="MobiDB-lite"/>
    </source>
</evidence>
<dbReference type="STRING" id="658429.L8G162"/>
<evidence type="ECO:0000256" key="1">
    <source>
        <dbReference type="PROSITE-ProRule" id="PRU00175"/>
    </source>
</evidence>
<keyword evidence="1" id="KW-0862">Zinc</keyword>
<accession>L8G162</accession>
<evidence type="ECO:0000313" key="4">
    <source>
        <dbReference type="EMBL" id="ELR06877.1"/>
    </source>
</evidence>
<dbReference type="Gene3D" id="3.30.40.10">
    <property type="entry name" value="Zinc/RING finger domain, C3HC4 (zinc finger)"/>
    <property type="match status" value="1"/>
</dbReference>